<dbReference type="GO" id="GO:0032259">
    <property type="term" value="P:methylation"/>
    <property type="evidence" value="ECO:0007669"/>
    <property type="project" value="UniProtKB-KW"/>
</dbReference>
<dbReference type="GO" id="GO:0006396">
    <property type="term" value="P:RNA processing"/>
    <property type="evidence" value="ECO:0007669"/>
    <property type="project" value="InterPro"/>
</dbReference>
<reference evidence="8" key="1">
    <citation type="submission" date="2017-10" db="EMBL/GenBank/DDBJ databases">
        <title>Transcriptome Assembly of Sugarcane Aphid Adults.</title>
        <authorList>
            <person name="Scully E.D."/>
            <person name="Palmer N.A."/>
            <person name="Geib S.M."/>
            <person name="Sarath G."/>
            <person name="Sattler S.E."/>
        </authorList>
    </citation>
    <scope>NUCLEOTIDE SEQUENCE</scope>
    <source>
        <tissue evidence="8">Whole body</tissue>
    </source>
</reference>
<evidence type="ECO:0000256" key="5">
    <source>
        <dbReference type="ARBA" id="ARBA00047278"/>
    </source>
</evidence>
<dbReference type="AlphaFoldDB" id="A0A2H8TVF5"/>
<dbReference type="InterPro" id="IPR030390">
    <property type="entry name" value="MeTrfase_TrmA_AS"/>
</dbReference>
<dbReference type="GO" id="GO:0003723">
    <property type="term" value="F:RNA binding"/>
    <property type="evidence" value="ECO:0007669"/>
    <property type="project" value="TreeGrafter"/>
</dbReference>
<dbReference type="Pfam" id="PF05958">
    <property type="entry name" value="tRNA_U5-meth_tr"/>
    <property type="match status" value="1"/>
</dbReference>
<dbReference type="Gene3D" id="2.40.50.1070">
    <property type="match status" value="1"/>
</dbReference>
<evidence type="ECO:0000256" key="1">
    <source>
        <dbReference type="ARBA" id="ARBA00022603"/>
    </source>
</evidence>
<keyword evidence="1 6" id="KW-0489">Methyltransferase</keyword>
<evidence type="ECO:0000256" key="4">
    <source>
        <dbReference type="ARBA" id="ARBA00033763"/>
    </source>
</evidence>
<evidence type="ECO:0000256" key="3">
    <source>
        <dbReference type="ARBA" id="ARBA00022691"/>
    </source>
</evidence>
<dbReference type="OrthoDB" id="10250660at2759"/>
<accession>A0A2H8TVF5</accession>
<name>A0A2H8TVF5_9HEMI</name>
<dbReference type="PROSITE" id="PS01230">
    <property type="entry name" value="TRMA_1"/>
    <property type="match status" value="1"/>
</dbReference>
<evidence type="ECO:0000313" key="8">
    <source>
        <dbReference type="EMBL" id="MBW18255.1"/>
    </source>
</evidence>
<evidence type="ECO:0000256" key="2">
    <source>
        <dbReference type="ARBA" id="ARBA00022679"/>
    </source>
</evidence>
<comment type="catalytic activity">
    <reaction evidence="5">
        <text>uridine(54) in tRNA + S-adenosyl-L-methionine = 5-methyluridine(54) in tRNA + S-adenosyl-L-homocysteine + H(+)</text>
        <dbReference type="Rhea" id="RHEA:42712"/>
        <dbReference type="Rhea" id="RHEA-COMP:10167"/>
        <dbReference type="Rhea" id="RHEA-COMP:10193"/>
        <dbReference type="ChEBI" id="CHEBI:15378"/>
        <dbReference type="ChEBI" id="CHEBI:57856"/>
        <dbReference type="ChEBI" id="CHEBI:59789"/>
        <dbReference type="ChEBI" id="CHEBI:65315"/>
        <dbReference type="ChEBI" id="CHEBI:74447"/>
        <dbReference type="EC" id="2.1.1.35"/>
    </reaction>
    <physiologicalReaction direction="left-to-right" evidence="5">
        <dbReference type="Rhea" id="RHEA:42713"/>
    </physiologicalReaction>
</comment>
<dbReference type="Gene3D" id="3.40.50.150">
    <property type="entry name" value="Vaccinia Virus protein VP39"/>
    <property type="match status" value="1"/>
</dbReference>
<feature type="active site" description="Nucleophile" evidence="6">
    <location>
        <position position="598"/>
    </location>
</feature>
<comment type="caution">
    <text evidence="6">Lacks conserved residue(s) required for the propagation of feature annotation.</text>
</comment>
<dbReference type="InterPro" id="IPR029063">
    <property type="entry name" value="SAM-dependent_MTases_sf"/>
</dbReference>
<keyword evidence="2 6" id="KW-0808">Transferase</keyword>
<organism evidence="8">
    <name type="scientific">Melanaphis sacchari</name>
    <dbReference type="NCBI Taxonomy" id="742174"/>
    <lineage>
        <taxon>Eukaryota</taxon>
        <taxon>Metazoa</taxon>
        <taxon>Ecdysozoa</taxon>
        <taxon>Arthropoda</taxon>
        <taxon>Hexapoda</taxon>
        <taxon>Insecta</taxon>
        <taxon>Pterygota</taxon>
        <taxon>Neoptera</taxon>
        <taxon>Paraneoptera</taxon>
        <taxon>Hemiptera</taxon>
        <taxon>Sternorrhyncha</taxon>
        <taxon>Aphidomorpha</taxon>
        <taxon>Aphidoidea</taxon>
        <taxon>Aphididae</taxon>
        <taxon>Aphidini</taxon>
        <taxon>Melanaphis</taxon>
    </lineage>
</organism>
<evidence type="ECO:0000256" key="6">
    <source>
        <dbReference type="PROSITE-ProRule" id="PRU01024"/>
    </source>
</evidence>
<protein>
    <recommendedName>
        <fullName evidence="4">tRNA (uracil(54)-C(5))-methyltransferase</fullName>
        <ecNumber evidence="4">2.1.1.35</ecNumber>
    </recommendedName>
</protein>
<dbReference type="CDD" id="cd02440">
    <property type="entry name" value="AdoMet_MTases"/>
    <property type="match status" value="1"/>
</dbReference>
<dbReference type="PANTHER" id="PTHR45904:SF2">
    <property type="entry name" value="TRNA (URACIL-5-)-METHYLTRANSFERASE HOMOLOG A"/>
    <property type="match status" value="1"/>
</dbReference>
<dbReference type="InterPro" id="IPR010280">
    <property type="entry name" value="U5_MeTrfase_fam"/>
</dbReference>
<sequence length="651" mass="73624">MEVNVDNHLEPVTEEMHIKSVEKVNEILPAKNENEMESVAKEIQGNCEEKVNELESVKKGCHLEFGAEEIQIKSEEKNREIDTEEKENQLESVVEDPFAYLDRDDFTSEKYKIEIRNLPKHYGIAEFKKLINIKLELNCSKVKTPNRNGKWLYMCFRSEEDKNAALSILNGYIWKNTKLDATNAKAIPDPLVKKRNEQFDDCSEVKKIKLDNAGAEQQMISSVTPFYNISYEEQLIRKTNSIKNVLMDYSKRLKRIKCGQRILDWLKTQQKINNGLPCKLLEIQSLKNDLEKCVGYRNKCEFTIGMDVENKEPIVGFRVGAYNQGKTSVAPIDNILNVPQRMKDVVKCFQDLVRASKVPVFDPENYTGHWRQLTVRLSLKTGQLMLICVVHTENMEESALNSLKQLILSYFTEGAGTDCKVDSLYFQKAKKRAAGEGNSFPLELLHGQGYIVEEVKGLKLRISPESFFQINTAASEILFDAARDLASINSQTTVLDVCCGSGTIGLSIAKDCAQVIGVEIQEEAVNMAKLNATENGITNAIFFAGKAEEVMNKREFQNPVNSNDVVAIVDPPRAGLHNKAILLLRKMTHLKRLVYMSCNPKAALQNFLSLSMAESKTKQGAPFVPVKAVPVDMFPQTPHCELIVYFERLES</sequence>
<feature type="active site" evidence="7">
    <location>
        <position position="598"/>
    </location>
</feature>
<evidence type="ECO:0000256" key="7">
    <source>
        <dbReference type="PROSITE-ProRule" id="PRU10015"/>
    </source>
</evidence>
<feature type="binding site" evidence="6">
    <location>
        <position position="519"/>
    </location>
    <ligand>
        <name>S-adenosyl-L-methionine</name>
        <dbReference type="ChEBI" id="CHEBI:59789"/>
    </ligand>
</feature>
<gene>
    <name evidence="8" type="primary">TRMT2A</name>
</gene>
<dbReference type="PANTHER" id="PTHR45904">
    <property type="entry name" value="TRNA (URACIL-5-)-METHYLTRANSFERASE"/>
    <property type="match status" value="1"/>
</dbReference>
<proteinExistence type="inferred from homology"/>
<dbReference type="GO" id="GO:0030697">
    <property type="term" value="F:tRNA (uracil(54)-C5)-methyltransferase activity, S-adenosyl methionine-dependent"/>
    <property type="evidence" value="ECO:0007669"/>
    <property type="project" value="UniProtKB-EC"/>
</dbReference>
<keyword evidence="3 6" id="KW-0949">S-adenosyl-L-methionine</keyword>
<dbReference type="EC" id="2.1.1.35" evidence="4"/>
<feature type="binding site" evidence="6">
    <location>
        <position position="570"/>
    </location>
    <ligand>
        <name>S-adenosyl-L-methionine</name>
        <dbReference type="ChEBI" id="CHEBI:59789"/>
    </ligand>
</feature>
<dbReference type="InterPro" id="IPR045850">
    <property type="entry name" value="TRM2_met"/>
</dbReference>
<dbReference type="PROSITE" id="PS51687">
    <property type="entry name" value="SAM_MT_RNA_M5U"/>
    <property type="match status" value="1"/>
</dbReference>
<feature type="binding site" evidence="6">
    <location>
        <position position="469"/>
    </location>
    <ligand>
        <name>S-adenosyl-L-methionine</name>
        <dbReference type="ChEBI" id="CHEBI:59789"/>
    </ligand>
</feature>
<dbReference type="EMBL" id="GFXV01006450">
    <property type="protein sequence ID" value="MBW18255.1"/>
    <property type="molecule type" value="Transcribed_RNA"/>
</dbReference>
<dbReference type="SUPFAM" id="SSF53335">
    <property type="entry name" value="S-adenosyl-L-methionine-dependent methyltransferases"/>
    <property type="match status" value="1"/>
</dbReference>
<comment type="similarity">
    <text evidence="6">Belongs to the class I-like SAM-binding methyltransferase superfamily. RNA M5U methyltransferase family.</text>
</comment>